<feature type="compositionally biased region" description="Polar residues" evidence="1">
    <location>
        <begin position="104"/>
        <end position="114"/>
    </location>
</feature>
<feature type="region of interest" description="Disordered" evidence="1">
    <location>
        <begin position="67"/>
        <end position="164"/>
    </location>
</feature>
<dbReference type="Proteomes" id="UP000287651">
    <property type="component" value="Unassembled WGS sequence"/>
</dbReference>
<reference evidence="2 3" key="1">
    <citation type="journal article" date="2014" name="Agronomy (Basel)">
        <title>A Draft Genome Sequence for Ensete ventricosum, the Drought-Tolerant Tree Against Hunger.</title>
        <authorList>
            <person name="Harrison J."/>
            <person name="Moore K.A."/>
            <person name="Paszkiewicz K."/>
            <person name="Jones T."/>
            <person name="Grant M."/>
            <person name="Ambacheew D."/>
            <person name="Muzemil S."/>
            <person name="Studholme D.J."/>
        </authorList>
    </citation>
    <scope>NUCLEOTIDE SEQUENCE [LARGE SCALE GENOMIC DNA]</scope>
</reference>
<protein>
    <submittedName>
        <fullName evidence="2">Uncharacterized protein</fullName>
    </submittedName>
</protein>
<evidence type="ECO:0000256" key="1">
    <source>
        <dbReference type="SAM" id="MobiDB-lite"/>
    </source>
</evidence>
<feature type="compositionally biased region" description="Basic and acidic residues" evidence="1">
    <location>
        <begin position="128"/>
        <end position="142"/>
    </location>
</feature>
<comment type="caution">
    <text evidence="2">The sequence shown here is derived from an EMBL/GenBank/DDBJ whole genome shotgun (WGS) entry which is preliminary data.</text>
</comment>
<dbReference type="EMBL" id="AMZH03022147">
    <property type="protein sequence ID" value="RRT37567.1"/>
    <property type="molecule type" value="Genomic_DNA"/>
</dbReference>
<sequence length="164" mass="17999">MDLPRWEDEDPTEWISRAERYFHSHRTPEASLVDITVIHLRREAAQLYDWYKHTHGVPTWRPSVGVAGQGQAACRGGGLSPRSPARGLPAAVRAAYKSSRPRQARNQATASLQQRLPHARAAARRSARRDDAHGGATRDRGTGRKGRPSLGKAAANGQVQSSPI</sequence>
<evidence type="ECO:0000313" key="2">
    <source>
        <dbReference type="EMBL" id="RRT37567.1"/>
    </source>
</evidence>
<proteinExistence type="predicted"/>
<feature type="compositionally biased region" description="Basic residues" evidence="1">
    <location>
        <begin position="117"/>
        <end position="127"/>
    </location>
</feature>
<organism evidence="2 3">
    <name type="scientific">Ensete ventricosum</name>
    <name type="common">Abyssinian banana</name>
    <name type="synonym">Musa ensete</name>
    <dbReference type="NCBI Taxonomy" id="4639"/>
    <lineage>
        <taxon>Eukaryota</taxon>
        <taxon>Viridiplantae</taxon>
        <taxon>Streptophyta</taxon>
        <taxon>Embryophyta</taxon>
        <taxon>Tracheophyta</taxon>
        <taxon>Spermatophyta</taxon>
        <taxon>Magnoliopsida</taxon>
        <taxon>Liliopsida</taxon>
        <taxon>Zingiberales</taxon>
        <taxon>Musaceae</taxon>
        <taxon>Ensete</taxon>
    </lineage>
</organism>
<evidence type="ECO:0000313" key="3">
    <source>
        <dbReference type="Proteomes" id="UP000287651"/>
    </source>
</evidence>
<accession>A0A426XDM3</accession>
<name>A0A426XDM3_ENSVE</name>
<gene>
    <name evidence="2" type="ORF">B296_00038273</name>
</gene>
<dbReference type="AlphaFoldDB" id="A0A426XDM3"/>